<protein>
    <submittedName>
        <fullName evidence="2">Uncharacterized protein</fullName>
    </submittedName>
</protein>
<feature type="compositionally biased region" description="Acidic residues" evidence="1">
    <location>
        <begin position="1"/>
        <end position="14"/>
    </location>
</feature>
<gene>
    <name evidence="2" type="ORF">PLEPLA_LOCUS3376</name>
</gene>
<dbReference type="Proteomes" id="UP001153269">
    <property type="component" value="Unassembled WGS sequence"/>
</dbReference>
<dbReference type="AlphaFoldDB" id="A0A9N7TP55"/>
<feature type="region of interest" description="Disordered" evidence="1">
    <location>
        <begin position="92"/>
        <end position="125"/>
    </location>
</feature>
<reference evidence="2" key="1">
    <citation type="submission" date="2020-03" db="EMBL/GenBank/DDBJ databases">
        <authorList>
            <person name="Weist P."/>
        </authorList>
    </citation>
    <scope>NUCLEOTIDE SEQUENCE</scope>
</reference>
<feature type="region of interest" description="Disordered" evidence="1">
    <location>
        <begin position="1"/>
        <end position="24"/>
    </location>
</feature>
<evidence type="ECO:0000313" key="3">
    <source>
        <dbReference type="Proteomes" id="UP001153269"/>
    </source>
</evidence>
<keyword evidence="3" id="KW-1185">Reference proteome</keyword>
<proteinExistence type="predicted"/>
<comment type="caution">
    <text evidence="2">The sequence shown here is derived from an EMBL/GenBank/DDBJ whole genome shotgun (WGS) entry which is preliminary data.</text>
</comment>
<evidence type="ECO:0000256" key="1">
    <source>
        <dbReference type="SAM" id="MobiDB-lite"/>
    </source>
</evidence>
<evidence type="ECO:0000313" key="2">
    <source>
        <dbReference type="EMBL" id="CAB1415658.1"/>
    </source>
</evidence>
<accession>A0A9N7TP55</accession>
<sequence>MVDVGEREEEEEEEEKKSPEGEAAAAAAAAIRCVDVVKWLVRKCETDNDRLCVTPLGAPKSQLRPPSTFSNLHSFATCNWFSLLQFLADQENPSRQGRESYRQEADPCNPLVYYHSSDLPSPDGH</sequence>
<name>A0A9N7TP55_PLEPL</name>
<organism evidence="2 3">
    <name type="scientific">Pleuronectes platessa</name>
    <name type="common">European plaice</name>
    <dbReference type="NCBI Taxonomy" id="8262"/>
    <lineage>
        <taxon>Eukaryota</taxon>
        <taxon>Metazoa</taxon>
        <taxon>Chordata</taxon>
        <taxon>Craniata</taxon>
        <taxon>Vertebrata</taxon>
        <taxon>Euteleostomi</taxon>
        <taxon>Actinopterygii</taxon>
        <taxon>Neopterygii</taxon>
        <taxon>Teleostei</taxon>
        <taxon>Neoteleostei</taxon>
        <taxon>Acanthomorphata</taxon>
        <taxon>Carangaria</taxon>
        <taxon>Pleuronectiformes</taxon>
        <taxon>Pleuronectoidei</taxon>
        <taxon>Pleuronectidae</taxon>
        <taxon>Pleuronectes</taxon>
    </lineage>
</organism>
<feature type="compositionally biased region" description="Basic and acidic residues" evidence="1">
    <location>
        <begin position="96"/>
        <end position="105"/>
    </location>
</feature>
<dbReference type="EMBL" id="CADEAL010000167">
    <property type="protein sequence ID" value="CAB1415658.1"/>
    <property type="molecule type" value="Genomic_DNA"/>
</dbReference>